<dbReference type="PROSITE" id="PS51032">
    <property type="entry name" value="AP2_ERF"/>
    <property type="match status" value="1"/>
</dbReference>
<keyword evidence="4" id="KW-0472">Membrane</keyword>
<keyword evidence="4" id="KW-0812">Transmembrane</keyword>
<evidence type="ECO:0000256" key="3">
    <source>
        <dbReference type="ARBA" id="ARBA00023163"/>
    </source>
</evidence>
<dbReference type="EMBL" id="JACHXF010000001">
    <property type="protein sequence ID" value="MBB3092577.1"/>
    <property type="molecule type" value="Genomic_DNA"/>
</dbReference>
<keyword evidence="2" id="KW-0238">DNA-binding</keyword>
<evidence type="ECO:0000256" key="1">
    <source>
        <dbReference type="ARBA" id="ARBA00023015"/>
    </source>
</evidence>
<keyword evidence="7" id="KW-1185">Reference proteome</keyword>
<keyword evidence="4" id="KW-1133">Transmembrane helix</keyword>
<evidence type="ECO:0000256" key="4">
    <source>
        <dbReference type="SAM" id="Phobius"/>
    </source>
</evidence>
<dbReference type="AlphaFoldDB" id="A0A7W5FBT3"/>
<gene>
    <name evidence="6" type="ORF">FHR83_000211</name>
</gene>
<evidence type="ECO:0000259" key="5">
    <source>
        <dbReference type="PROSITE" id="PS51032"/>
    </source>
</evidence>
<organism evidence="6 7">
    <name type="scientific">Actinoplanes campanulatus</name>
    <dbReference type="NCBI Taxonomy" id="113559"/>
    <lineage>
        <taxon>Bacteria</taxon>
        <taxon>Bacillati</taxon>
        <taxon>Actinomycetota</taxon>
        <taxon>Actinomycetes</taxon>
        <taxon>Micromonosporales</taxon>
        <taxon>Micromonosporaceae</taxon>
        <taxon>Actinoplanes</taxon>
    </lineage>
</organism>
<evidence type="ECO:0000256" key="2">
    <source>
        <dbReference type="ARBA" id="ARBA00023125"/>
    </source>
</evidence>
<protein>
    <recommendedName>
        <fullName evidence="5">AP2/ERF domain-containing protein</fullName>
    </recommendedName>
</protein>
<evidence type="ECO:0000313" key="7">
    <source>
        <dbReference type="Proteomes" id="UP000590749"/>
    </source>
</evidence>
<name>A0A7W5FBT3_9ACTN</name>
<reference evidence="6 7" key="1">
    <citation type="submission" date="2020-08" db="EMBL/GenBank/DDBJ databases">
        <title>Genomic Encyclopedia of Type Strains, Phase III (KMG-III): the genomes of soil and plant-associated and newly described type strains.</title>
        <authorList>
            <person name="Whitman W."/>
        </authorList>
    </citation>
    <scope>NUCLEOTIDE SEQUENCE [LARGE SCALE GENOMIC DNA]</scope>
    <source>
        <strain evidence="6 7">CECT 3287</strain>
    </source>
</reference>
<accession>A0A7W5FBT3</accession>
<dbReference type="GO" id="GO:0003700">
    <property type="term" value="F:DNA-binding transcription factor activity"/>
    <property type="evidence" value="ECO:0007669"/>
    <property type="project" value="InterPro"/>
</dbReference>
<evidence type="ECO:0000313" key="6">
    <source>
        <dbReference type="EMBL" id="MBB3092577.1"/>
    </source>
</evidence>
<feature type="transmembrane region" description="Helical" evidence="4">
    <location>
        <begin position="16"/>
        <end position="35"/>
    </location>
</feature>
<sequence>MEPVLQTILGAVPQATAFWLLIPLALAIAVAVAALPRGVRAPAVPVADDNRYAAELEAAAAEAAETAQRRRTEWLAAQTTVDEAWQAYEEASEAARRIAAATAFPLMSRRRKPGENVHRQRYLHRVATELCRSRQLSIAQLADVFAHRGWNPRLHPVQQEPILRNAVRAFRLEAYRKAVERERAAWRGAEAAAETLRTLRADAAAARLAGPAAETAEQHWWTEQWTPAELHAAV</sequence>
<comment type="caution">
    <text evidence="6">The sequence shown here is derived from an EMBL/GenBank/DDBJ whole genome shotgun (WGS) entry which is preliminary data.</text>
</comment>
<dbReference type="Proteomes" id="UP000590749">
    <property type="component" value="Unassembled WGS sequence"/>
</dbReference>
<keyword evidence="1" id="KW-0805">Transcription regulation</keyword>
<dbReference type="RefSeq" id="WP_183215567.1">
    <property type="nucleotide sequence ID" value="NZ_BMPW01000001.1"/>
</dbReference>
<dbReference type="InterPro" id="IPR001471">
    <property type="entry name" value="AP2/ERF_dom"/>
</dbReference>
<proteinExistence type="predicted"/>
<keyword evidence="3" id="KW-0804">Transcription</keyword>
<feature type="domain" description="AP2/ERF" evidence="5">
    <location>
        <begin position="35"/>
        <end position="105"/>
    </location>
</feature>
<dbReference type="GO" id="GO:0003677">
    <property type="term" value="F:DNA binding"/>
    <property type="evidence" value="ECO:0007669"/>
    <property type="project" value="UniProtKB-KW"/>
</dbReference>